<feature type="region of interest" description="Disordered" evidence="15">
    <location>
        <begin position="69"/>
        <end position="102"/>
    </location>
</feature>
<gene>
    <name evidence="19" type="ORF">A7A08_00920</name>
</gene>
<feature type="region of interest" description="Disordered" evidence="15">
    <location>
        <begin position="21"/>
        <end position="54"/>
    </location>
</feature>
<feature type="chain" id="PRO_5009116562" evidence="16">
    <location>
        <begin position="25"/>
        <end position="795"/>
    </location>
</feature>
<keyword evidence="3 12" id="KW-1134">Transmembrane beta strand</keyword>
<keyword evidence="11 12" id="KW-0998">Cell outer membrane</keyword>
<evidence type="ECO:0000313" key="19">
    <source>
        <dbReference type="EMBL" id="ODA67756.1"/>
    </source>
</evidence>
<dbReference type="SUPFAM" id="SSF56935">
    <property type="entry name" value="Porins"/>
    <property type="match status" value="1"/>
</dbReference>
<keyword evidence="7" id="KW-0408">Iron</keyword>
<evidence type="ECO:0000256" key="1">
    <source>
        <dbReference type="ARBA" id="ARBA00004571"/>
    </source>
</evidence>
<feature type="compositionally biased region" description="Polar residues" evidence="15">
    <location>
        <begin position="87"/>
        <end position="99"/>
    </location>
</feature>
<evidence type="ECO:0000256" key="14">
    <source>
        <dbReference type="RuleBase" id="RU003357"/>
    </source>
</evidence>
<evidence type="ECO:0000256" key="3">
    <source>
        <dbReference type="ARBA" id="ARBA00022452"/>
    </source>
</evidence>
<keyword evidence="9 14" id="KW-0798">TonB box</keyword>
<dbReference type="Pfam" id="PF00593">
    <property type="entry name" value="TonB_dep_Rec_b-barrel"/>
    <property type="match status" value="1"/>
</dbReference>
<dbReference type="OrthoDB" id="9760333at2"/>
<feature type="compositionally biased region" description="Low complexity" evidence="15">
    <location>
        <begin position="34"/>
        <end position="44"/>
    </location>
</feature>
<keyword evidence="20" id="KW-1185">Reference proteome</keyword>
<keyword evidence="5 12" id="KW-0812">Transmembrane</keyword>
<dbReference type="PANTHER" id="PTHR32552">
    <property type="entry name" value="FERRICHROME IRON RECEPTOR-RELATED"/>
    <property type="match status" value="1"/>
</dbReference>
<evidence type="ECO:0000256" key="15">
    <source>
        <dbReference type="SAM" id="MobiDB-lite"/>
    </source>
</evidence>
<evidence type="ECO:0000256" key="2">
    <source>
        <dbReference type="ARBA" id="ARBA00022448"/>
    </source>
</evidence>
<evidence type="ECO:0000256" key="8">
    <source>
        <dbReference type="ARBA" id="ARBA00023065"/>
    </source>
</evidence>
<comment type="caution">
    <text evidence="19">The sequence shown here is derived from an EMBL/GenBank/DDBJ whole genome shotgun (WGS) entry which is preliminary data.</text>
</comment>
<dbReference type="PATRIC" id="fig|1177755.3.peg.923"/>
<feature type="signal peptide" evidence="16">
    <location>
        <begin position="1"/>
        <end position="24"/>
    </location>
</feature>
<dbReference type="GO" id="GO:0009279">
    <property type="term" value="C:cell outer membrane"/>
    <property type="evidence" value="ECO:0007669"/>
    <property type="project" value="UniProtKB-SubCell"/>
</dbReference>
<dbReference type="Pfam" id="PF07715">
    <property type="entry name" value="Plug"/>
    <property type="match status" value="1"/>
</dbReference>
<dbReference type="GO" id="GO:0006826">
    <property type="term" value="P:iron ion transport"/>
    <property type="evidence" value="ECO:0007669"/>
    <property type="project" value="UniProtKB-KW"/>
</dbReference>
<dbReference type="EMBL" id="MASI01000002">
    <property type="protein sequence ID" value="ODA67756.1"/>
    <property type="molecule type" value="Genomic_DNA"/>
</dbReference>
<evidence type="ECO:0000256" key="11">
    <source>
        <dbReference type="ARBA" id="ARBA00023237"/>
    </source>
</evidence>
<evidence type="ECO:0000256" key="7">
    <source>
        <dbReference type="ARBA" id="ARBA00023004"/>
    </source>
</evidence>
<evidence type="ECO:0000256" key="6">
    <source>
        <dbReference type="ARBA" id="ARBA00022729"/>
    </source>
</evidence>
<dbReference type="InterPro" id="IPR039426">
    <property type="entry name" value="TonB-dep_rcpt-like"/>
</dbReference>
<evidence type="ECO:0000256" key="4">
    <source>
        <dbReference type="ARBA" id="ARBA00022496"/>
    </source>
</evidence>
<reference evidence="19 20" key="1">
    <citation type="submission" date="2016-07" db="EMBL/GenBank/DDBJ databases">
        <title>Draft genome sequence of Methyloligella halotolerans C2T (VKM B-2706T=CCUG 61687T=DSM 25045T), a halotolerant polyhydroxybutyrate accumulating methylotroph.</title>
        <authorList>
            <person name="Vasilenko O.V."/>
            <person name="Doronina N.V."/>
            <person name="Poroshina M.N."/>
            <person name="Tarlachkov S.V."/>
            <person name="Trotsenko Y.A."/>
        </authorList>
    </citation>
    <scope>NUCLEOTIDE SEQUENCE [LARGE SCALE GENOMIC DNA]</scope>
    <source>
        <strain evidence="19 20">VKM B-2706</strain>
    </source>
</reference>
<keyword evidence="8" id="KW-0406">Ion transport</keyword>
<dbReference type="Proteomes" id="UP000095087">
    <property type="component" value="Unassembled WGS sequence"/>
</dbReference>
<feature type="short sequence motif" description="TonB C-terminal box" evidence="13">
    <location>
        <begin position="778"/>
        <end position="795"/>
    </location>
</feature>
<evidence type="ECO:0000256" key="9">
    <source>
        <dbReference type="ARBA" id="ARBA00023077"/>
    </source>
</evidence>
<keyword evidence="6 16" id="KW-0732">Signal</keyword>
<dbReference type="Gene3D" id="2.40.170.20">
    <property type="entry name" value="TonB-dependent receptor, beta-barrel domain"/>
    <property type="match status" value="1"/>
</dbReference>
<dbReference type="InterPro" id="IPR036942">
    <property type="entry name" value="Beta-barrel_TonB_sf"/>
</dbReference>
<evidence type="ECO:0000256" key="10">
    <source>
        <dbReference type="ARBA" id="ARBA00023136"/>
    </source>
</evidence>
<keyword evidence="19" id="KW-0675">Receptor</keyword>
<dbReference type="InterPro" id="IPR010917">
    <property type="entry name" value="TonB_rcpt_CS"/>
</dbReference>
<dbReference type="PROSITE" id="PS01156">
    <property type="entry name" value="TONB_DEPENDENT_REC_2"/>
    <property type="match status" value="1"/>
</dbReference>
<name>A0A1E2RZU1_9HYPH</name>
<evidence type="ECO:0000259" key="18">
    <source>
        <dbReference type="Pfam" id="PF07715"/>
    </source>
</evidence>
<dbReference type="InterPro" id="IPR012910">
    <property type="entry name" value="Plug_dom"/>
</dbReference>
<evidence type="ECO:0000256" key="5">
    <source>
        <dbReference type="ARBA" id="ARBA00022692"/>
    </source>
</evidence>
<comment type="similarity">
    <text evidence="12 14">Belongs to the TonB-dependent receptor family.</text>
</comment>
<keyword evidence="10 12" id="KW-0472">Membrane</keyword>
<evidence type="ECO:0000256" key="16">
    <source>
        <dbReference type="SAM" id="SignalP"/>
    </source>
</evidence>
<dbReference type="PANTHER" id="PTHR32552:SF81">
    <property type="entry name" value="TONB-DEPENDENT OUTER MEMBRANE RECEPTOR"/>
    <property type="match status" value="1"/>
</dbReference>
<keyword evidence="2 12" id="KW-0813">Transport</keyword>
<evidence type="ECO:0000313" key="20">
    <source>
        <dbReference type="Proteomes" id="UP000095087"/>
    </source>
</evidence>
<dbReference type="STRING" id="1177755.A7A08_00920"/>
<sequence length="795" mass="86406">MRCGVTAVAVVLASFGGSSLTSNAQEAVDERGSSEPSTASTESPDVSPPTDLVDSGAYLLPEVVVEAAPAKRNEKKQTMRAAPVATTAPSGAGESQGTTPLPGVVVEGEKVLRSVYETTTSVSIVTGQEITDRQLFDLKEVLSQQPNVVTSDDSTGFAIRGLNSEGLTGLQHISGVPLISVTIDGATQNPDAVRRGARGLWDIDQVEVLRGPQSTLQGRNALGGAVVIKTNDPTYKREIIVEGTAGTSELTTGGFVLNSPIAAGQSAFRISGYSFNHERDIDYAIPANAEMGEDEYWNLRGKLLIEPDAMPSLSALFTISHTVDKPGSSIVSALSDDMIATEQEFLERQFVRSAAFTDFRDATSDNYVADIAYDINPDLTLRSVTAFADTETVIKTAAGAAFARNGDSTTGEDFTQDLRLELANEGNGLSGVAGLFYGYFERGSYNDQTIYLPYFFGEGLPLDTAQYRDATLGAETESLAAYADLRYRLNRWSFIGGGRLLHDEVTTHGAGTALNLDNLFASFFDPTINPQESVAEDSEASFNEFLPKLGITYDLTDNQTVGVSYSKGYRTGFEQLTPDNRYVTVKPEYLDDYELSYRSTWLDNTFDFNSNVFFYDYTDQQVTVLNQYYGVAEILNAGKSQAYGAELEARWRPVEPLQLFAALGLLETEFEEMTTSQGDFAGNQFPDAPPVTFSAGGMYRSEMGWFAGANVRFTGGYFSTGDLSNSPLREVDSYAVVDARVGWEWERFTLTAFAKNLFDEQYLTQVDRTNAPPLAPAYAFVGEERIVGLTLNGHF</sequence>
<feature type="domain" description="TonB-dependent receptor-like beta-barrel" evidence="17">
    <location>
        <begin position="359"/>
        <end position="757"/>
    </location>
</feature>
<protein>
    <submittedName>
        <fullName evidence="19">Pesticin receptor</fullName>
    </submittedName>
</protein>
<dbReference type="AlphaFoldDB" id="A0A1E2RZU1"/>
<accession>A0A1E2RZU1</accession>
<organism evidence="19 20">
    <name type="scientific">Methyloligella halotolerans</name>
    <dbReference type="NCBI Taxonomy" id="1177755"/>
    <lineage>
        <taxon>Bacteria</taxon>
        <taxon>Pseudomonadati</taxon>
        <taxon>Pseudomonadota</taxon>
        <taxon>Alphaproteobacteria</taxon>
        <taxon>Hyphomicrobiales</taxon>
        <taxon>Hyphomicrobiaceae</taxon>
        <taxon>Methyloligella</taxon>
    </lineage>
</organism>
<keyword evidence="4" id="KW-0410">Iron transport</keyword>
<dbReference type="InterPro" id="IPR000531">
    <property type="entry name" value="Beta-barrel_TonB"/>
</dbReference>
<evidence type="ECO:0000256" key="12">
    <source>
        <dbReference type="PROSITE-ProRule" id="PRU01360"/>
    </source>
</evidence>
<proteinExistence type="inferred from homology"/>
<evidence type="ECO:0000259" key="17">
    <source>
        <dbReference type="Pfam" id="PF00593"/>
    </source>
</evidence>
<feature type="domain" description="TonB-dependent receptor plug" evidence="18">
    <location>
        <begin position="115"/>
        <end position="225"/>
    </location>
</feature>
<dbReference type="PROSITE" id="PS52016">
    <property type="entry name" value="TONB_DEPENDENT_REC_3"/>
    <property type="match status" value="1"/>
</dbReference>
<evidence type="ECO:0000256" key="13">
    <source>
        <dbReference type="PROSITE-ProRule" id="PRU10144"/>
    </source>
</evidence>
<comment type="subcellular location">
    <subcellularLocation>
        <location evidence="1 12">Cell outer membrane</location>
        <topology evidence="1 12">Multi-pass membrane protein</topology>
    </subcellularLocation>
</comment>